<keyword evidence="2" id="KW-0808">Transferase</keyword>
<dbReference type="AlphaFoldDB" id="A0A1T4ZS29"/>
<gene>
    <name evidence="2" type="ORF">SAMN05660866_00190</name>
</gene>
<dbReference type="InterPro" id="IPR016181">
    <property type="entry name" value="Acyl_CoA_acyltransferase"/>
</dbReference>
<dbReference type="CDD" id="cd04301">
    <property type="entry name" value="NAT_SF"/>
    <property type="match status" value="1"/>
</dbReference>
<dbReference type="STRING" id="561365.SAMN05660866_00190"/>
<dbReference type="GO" id="GO:0016747">
    <property type="term" value="F:acyltransferase activity, transferring groups other than amino-acyl groups"/>
    <property type="evidence" value="ECO:0007669"/>
    <property type="project" value="InterPro"/>
</dbReference>
<reference evidence="3" key="1">
    <citation type="submission" date="2017-02" db="EMBL/GenBank/DDBJ databases">
        <authorList>
            <person name="Varghese N."/>
            <person name="Submissions S."/>
        </authorList>
    </citation>
    <scope>NUCLEOTIDE SEQUENCE [LARGE SCALE GENOMIC DNA]</scope>
    <source>
        <strain evidence="3">DSM 23546</strain>
    </source>
</reference>
<feature type="domain" description="N-acetyltransferase" evidence="1">
    <location>
        <begin position="9"/>
        <end position="168"/>
    </location>
</feature>
<evidence type="ECO:0000259" key="1">
    <source>
        <dbReference type="PROSITE" id="PS51186"/>
    </source>
</evidence>
<dbReference type="InterPro" id="IPR051531">
    <property type="entry name" value="N-acetyltransferase"/>
</dbReference>
<accession>A0A1T4ZS29</accession>
<dbReference type="PANTHER" id="PTHR43792">
    <property type="entry name" value="GNAT FAMILY, PUTATIVE (AFU_ORTHOLOGUE AFUA_3G00765)-RELATED-RELATED"/>
    <property type="match status" value="1"/>
</dbReference>
<evidence type="ECO:0000313" key="2">
    <source>
        <dbReference type="EMBL" id="SKB25369.1"/>
    </source>
</evidence>
<sequence>MFNEESERLLFKKVTKSDFERWLPFHQEPLCSQYWSGLPKDPITACKEQFSRIFERYEEQSGGMNALFSKETNKLIGLAGLLVQHVNNKEELEIGYSILPEYWRQGYAFEAAKKCKEVAFENKWADSLISIIQVNNIPSQKTALKNGMYIDFSTTYKDNPVHIFRIKV</sequence>
<name>A0A1T4ZS29_9FLAO</name>
<dbReference type="EMBL" id="FUYL01000001">
    <property type="protein sequence ID" value="SKB25369.1"/>
    <property type="molecule type" value="Genomic_DNA"/>
</dbReference>
<keyword evidence="3" id="KW-1185">Reference proteome</keyword>
<protein>
    <submittedName>
        <fullName evidence="2">Protein N-acetyltransferase, RimJ/RimL family</fullName>
    </submittedName>
</protein>
<dbReference type="Pfam" id="PF13302">
    <property type="entry name" value="Acetyltransf_3"/>
    <property type="match status" value="1"/>
</dbReference>
<proteinExistence type="predicted"/>
<dbReference type="PANTHER" id="PTHR43792:SF1">
    <property type="entry name" value="N-ACETYLTRANSFERASE DOMAIN-CONTAINING PROTEIN"/>
    <property type="match status" value="1"/>
</dbReference>
<organism evidence="2 3">
    <name type="scientific">Maribacter arcticus</name>
    <dbReference type="NCBI Taxonomy" id="561365"/>
    <lineage>
        <taxon>Bacteria</taxon>
        <taxon>Pseudomonadati</taxon>
        <taxon>Bacteroidota</taxon>
        <taxon>Flavobacteriia</taxon>
        <taxon>Flavobacteriales</taxon>
        <taxon>Flavobacteriaceae</taxon>
        <taxon>Maribacter</taxon>
    </lineage>
</organism>
<dbReference type="InterPro" id="IPR000182">
    <property type="entry name" value="GNAT_dom"/>
</dbReference>
<dbReference type="Proteomes" id="UP000190339">
    <property type="component" value="Unassembled WGS sequence"/>
</dbReference>
<evidence type="ECO:0000313" key="3">
    <source>
        <dbReference type="Proteomes" id="UP000190339"/>
    </source>
</evidence>
<dbReference type="SUPFAM" id="SSF55729">
    <property type="entry name" value="Acyl-CoA N-acyltransferases (Nat)"/>
    <property type="match status" value="1"/>
</dbReference>
<dbReference type="Gene3D" id="3.40.630.30">
    <property type="match status" value="1"/>
</dbReference>
<dbReference type="PROSITE" id="PS51186">
    <property type="entry name" value="GNAT"/>
    <property type="match status" value="1"/>
</dbReference>